<evidence type="ECO:0000313" key="2">
    <source>
        <dbReference type="EMBL" id="QTX05508.1"/>
    </source>
</evidence>
<dbReference type="Proteomes" id="UP000671914">
    <property type="component" value="Chromosome"/>
</dbReference>
<keyword evidence="3" id="KW-1185">Reference proteome</keyword>
<proteinExistence type="predicted"/>
<feature type="transmembrane region" description="Helical" evidence="1">
    <location>
        <begin position="125"/>
        <end position="145"/>
    </location>
</feature>
<dbReference type="KEGG" id="aarc:G127AT_04635"/>
<evidence type="ECO:0000256" key="1">
    <source>
        <dbReference type="SAM" id="Phobius"/>
    </source>
</evidence>
<reference evidence="2" key="1">
    <citation type="submission" date="2021-03" db="EMBL/GenBank/DDBJ databases">
        <title>Agromyces archimandritus sp. nov., isolated from the cockroach Archimandrita tessellata.</title>
        <authorList>
            <person name="Guzman J."/>
            <person name="Ortuzar M."/>
            <person name="Poehlein A."/>
            <person name="Daniel R."/>
            <person name="Trujillo M."/>
            <person name="Vilcinskas A."/>
        </authorList>
    </citation>
    <scope>NUCLEOTIDE SEQUENCE</scope>
    <source>
        <strain evidence="2">G127AT</strain>
    </source>
</reference>
<organism evidence="2 3">
    <name type="scientific">Agromyces archimandritae</name>
    <dbReference type="NCBI Taxonomy" id="2781962"/>
    <lineage>
        <taxon>Bacteria</taxon>
        <taxon>Bacillati</taxon>
        <taxon>Actinomycetota</taxon>
        <taxon>Actinomycetes</taxon>
        <taxon>Micrococcales</taxon>
        <taxon>Microbacteriaceae</taxon>
        <taxon>Agromyces</taxon>
    </lineage>
</organism>
<dbReference type="Pfam" id="PF19616">
    <property type="entry name" value="DUF6121"/>
    <property type="match status" value="1"/>
</dbReference>
<protein>
    <submittedName>
        <fullName evidence="2">Uncharacterized protein</fullName>
    </submittedName>
</protein>
<accession>A0A975FN41</accession>
<feature type="transmembrane region" description="Helical" evidence="1">
    <location>
        <begin position="81"/>
        <end position="105"/>
    </location>
</feature>
<name>A0A975FN41_9MICO</name>
<evidence type="ECO:0000313" key="3">
    <source>
        <dbReference type="Proteomes" id="UP000671914"/>
    </source>
</evidence>
<feature type="transmembrane region" description="Helical" evidence="1">
    <location>
        <begin position="7"/>
        <end position="33"/>
    </location>
</feature>
<feature type="transmembrane region" description="Helical" evidence="1">
    <location>
        <begin position="45"/>
        <end position="69"/>
    </location>
</feature>
<gene>
    <name evidence="2" type="ORF">G127AT_04635</name>
</gene>
<dbReference type="AlphaFoldDB" id="A0A975FN41"/>
<keyword evidence="1" id="KW-0472">Membrane</keyword>
<dbReference type="InterPro" id="IPR046124">
    <property type="entry name" value="DUF6121"/>
</dbReference>
<sequence length="163" mass="16557">MNAYSRYAVIVAVFATGLYLALVIAVFGIVTLLTDLEPVGDPDAGVLAGPVMIGAATVAVAAVLLSVGLGRPPERQRVSLLWSFVAAVAAYLAYVVAGFIVLGSGPAAEDGVLPVLVGVAAGPHVFAAAVAAFAVGLAYTAVLGARTGGAERPRWPWEDRDEP</sequence>
<keyword evidence="1" id="KW-0812">Transmembrane</keyword>
<dbReference type="EMBL" id="CP071696">
    <property type="protein sequence ID" value="QTX05508.1"/>
    <property type="molecule type" value="Genomic_DNA"/>
</dbReference>
<dbReference type="RefSeq" id="WP_210900481.1">
    <property type="nucleotide sequence ID" value="NZ_CP071696.1"/>
</dbReference>
<keyword evidence="1" id="KW-1133">Transmembrane helix</keyword>